<dbReference type="AlphaFoldDB" id="A0A821XG24"/>
<proteinExistence type="predicted"/>
<dbReference type="Proteomes" id="UP000663838">
    <property type="component" value="Unassembled WGS sequence"/>
</dbReference>
<accession>A0A821XG24</accession>
<sequence length="211" mass="23724">MDEQGFYISLNPSASLSLYPNNTLSSFNNELHSPIDFANEEWVVGLAEVLVNAGVMNIGRDDARFSVQRVITSTNEYDGEPLIRNMTYHLEIPAKHYITIMELLAAINKQLKSCPETEDIHFKTSTPKEGKQLVKIKINLTEKPTPSLANRMKVNFTFSKHIAFLLGSDKTTIGYNEFEKLSAEMSISGAIPKFACIYTDIIMPQYFGDSM</sequence>
<name>A0A821XG24_9BILA</name>
<feature type="non-terminal residue" evidence="1">
    <location>
        <position position="211"/>
    </location>
</feature>
<gene>
    <name evidence="1" type="ORF">TOA249_LOCUS33179</name>
</gene>
<organism evidence="1 2">
    <name type="scientific">Rotaria socialis</name>
    <dbReference type="NCBI Taxonomy" id="392032"/>
    <lineage>
        <taxon>Eukaryota</taxon>
        <taxon>Metazoa</taxon>
        <taxon>Spiralia</taxon>
        <taxon>Gnathifera</taxon>
        <taxon>Rotifera</taxon>
        <taxon>Eurotatoria</taxon>
        <taxon>Bdelloidea</taxon>
        <taxon>Philodinida</taxon>
        <taxon>Philodinidae</taxon>
        <taxon>Rotaria</taxon>
    </lineage>
</organism>
<dbReference type="EMBL" id="CAJOBS010009836">
    <property type="protein sequence ID" value="CAF4937997.1"/>
    <property type="molecule type" value="Genomic_DNA"/>
</dbReference>
<reference evidence="1" key="1">
    <citation type="submission" date="2021-02" db="EMBL/GenBank/DDBJ databases">
        <authorList>
            <person name="Nowell W R."/>
        </authorList>
    </citation>
    <scope>NUCLEOTIDE SEQUENCE</scope>
</reference>
<feature type="non-terminal residue" evidence="1">
    <location>
        <position position="1"/>
    </location>
</feature>
<protein>
    <submittedName>
        <fullName evidence="1">Uncharacterized protein</fullName>
    </submittedName>
</protein>
<evidence type="ECO:0000313" key="2">
    <source>
        <dbReference type="Proteomes" id="UP000663838"/>
    </source>
</evidence>
<evidence type="ECO:0000313" key="1">
    <source>
        <dbReference type="EMBL" id="CAF4937997.1"/>
    </source>
</evidence>
<comment type="caution">
    <text evidence="1">The sequence shown here is derived from an EMBL/GenBank/DDBJ whole genome shotgun (WGS) entry which is preliminary data.</text>
</comment>